<gene>
    <name evidence="1" type="ORF">HNQ99_002693</name>
</gene>
<proteinExistence type="predicted"/>
<reference evidence="1 2" key="1">
    <citation type="submission" date="2020-08" db="EMBL/GenBank/DDBJ databases">
        <title>Genomic Encyclopedia of Type Strains, Phase IV (KMG-IV): sequencing the most valuable type-strain genomes for metagenomic binning, comparative biology and taxonomic classification.</title>
        <authorList>
            <person name="Goeker M."/>
        </authorList>
    </citation>
    <scope>NUCLEOTIDE SEQUENCE [LARGE SCALE GENOMIC DNA]</scope>
    <source>
        <strain evidence="1 2">DSM 7465</strain>
    </source>
</reference>
<sequence length="243" mass="26839">MTRVVEIDPREITITPVFKYIELENVPKSEAAGHLVLETKEVVEVRFAGSKNYSPTFPVDAMYRREGNQVITYAQRWADQFRAFKEGSPQEAMGTPLEMLRPHGVTPEQVSLCKALRIYSIEALHHLEGQQLKSLGMNANKLKDAARAFMASRMTATNALSEIEALKAEIEKLKAAQAVSTLPPVQDMKPEEIEAVVKAADDAFADMSEDELKGEIAKITGTRPRGNPSRATLVSSLEELLAA</sequence>
<keyword evidence="2" id="KW-1185">Reference proteome</keyword>
<accession>A0A840HXX2</accession>
<comment type="caution">
    <text evidence="1">The sequence shown here is derived from an EMBL/GenBank/DDBJ whole genome shotgun (WGS) entry which is preliminary data.</text>
</comment>
<evidence type="ECO:0000313" key="1">
    <source>
        <dbReference type="EMBL" id="MBB4642368.1"/>
    </source>
</evidence>
<protein>
    <submittedName>
        <fullName evidence="1">Uncharacterized protein</fullName>
    </submittedName>
</protein>
<dbReference type="Proteomes" id="UP000575068">
    <property type="component" value="Unassembled WGS sequence"/>
</dbReference>
<name>A0A840HXX2_9SPHN</name>
<dbReference type="AlphaFoldDB" id="A0A840HXX2"/>
<organism evidence="1 2">
    <name type="scientific">Rhizorhapis suberifaciens</name>
    <name type="common">corky root of lettuce</name>
    <dbReference type="NCBI Taxonomy" id="13656"/>
    <lineage>
        <taxon>Bacteria</taxon>
        <taxon>Pseudomonadati</taxon>
        <taxon>Pseudomonadota</taxon>
        <taxon>Alphaproteobacteria</taxon>
        <taxon>Sphingomonadales</taxon>
        <taxon>Sphingomonadaceae</taxon>
        <taxon>Rhizorhapis</taxon>
    </lineage>
</organism>
<dbReference type="EMBL" id="JACHOV010000010">
    <property type="protein sequence ID" value="MBB4642368.1"/>
    <property type="molecule type" value="Genomic_DNA"/>
</dbReference>
<dbReference type="RefSeq" id="WP_184476394.1">
    <property type="nucleotide sequence ID" value="NZ_JACHOV010000010.1"/>
</dbReference>
<evidence type="ECO:0000313" key="2">
    <source>
        <dbReference type="Proteomes" id="UP000575068"/>
    </source>
</evidence>